<dbReference type="GO" id="GO:0016150">
    <property type="term" value="F:translation release factor activity, codon nonspecific"/>
    <property type="evidence" value="ECO:0007669"/>
    <property type="project" value="TreeGrafter"/>
</dbReference>
<proteinExistence type="inferred from homology"/>
<keyword evidence="11" id="KW-1185">Reference proteome</keyword>
<feature type="binding site" evidence="8">
    <location>
        <begin position="139"/>
        <end position="142"/>
    </location>
    <ligand>
        <name>GTP</name>
        <dbReference type="ChEBI" id="CHEBI:37565"/>
    </ligand>
</feature>
<evidence type="ECO:0000256" key="1">
    <source>
        <dbReference type="ARBA" id="ARBA00004496"/>
    </source>
</evidence>
<organism evidence="10 11">
    <name type="scientific">Cecembia calidifontis</name>
    <dbReference type="NCBI Taxonomy" id="1187080"/>
    <lineage>
        <taxon>Bacteria</taxon>
        <taxon>Pseudomonadati</taxon>
        <taxon>Bacteroidota</taxon>
        <taxon>Cytophagia</taxon>
        <taxon>Cytophagales</taxon>
        <taxon>Cyclobacteriaceae</taxon>
        <taxon>Cecembia</taxon>
    </lineage>
</organism>
<evidence type="ECO:0000256" key="7">
    <source>
        <dbReference type="ARBA" id="ARBA00073639"/>
    </source>
</evidence>
<dbReference type="InterPro" id="IPR031157">
    <property type="entry name" value="G_TR_CS"/>
</dbReference>
<dbReference type="FunFam" id="3.30.70.3280:FF:000001">
    <property type="entry name" value="Peptide chain release factor 3"/>
    <property type="match status" value="1"/>
</dbReference>
<dbReference type="PANTHER" id="PTHR43556:SF2">
    <property type="entry name" value="PEPTIDE CHAIN RELEASE FACTOR RF3"/>
    <property type="match status" value="1"/>
</dbReference>
<accession>A0A4Q7P7H8</accession>
<dbReference type="PANTHER" id="PTHR43556">
    <property type="entry name" value="PEPTIDE CHAIN RELEASE FACTOR RF3"/>
    <property type="match status" value="1"/>
</dbReference>
<dbReference type="GO" id="GO:0016149">
    <property type="term" value="F:translation release factor activity, codon specific"/>
    <property type="evidence" value="ECO:0007669"/>
    <property type="project" value="UniProtKB-UniRule"/>
</dbReference>
<dbReference type="SUPFAM" id="SSF50447">
    <property type="entry name" value="Translation proteins"/>
    <property type="match status" value="1"/>
</dbReference>
<dbReference type="Pfam" id="PF22042">
    <property type="entry name" value="EF-G_D2"/>
    <property type="match status" value="1"/>
</dbReference>
<dbReference type="InterPro" id="IPR009000">
    <property type="entry name" value="Transl_B-barrel_sf"/>
</dbReference>
<feature type="binding site" evidence="8">
    <location>
        <begin position="85"/>
        <end position="89"/>
    </location>
    <ligand>
        <name>GTP</name>
        <dbReference type="ChEBI" id="CHEBI:37565"/>
    </ligand>
</feature>
<dbReference type="HAMAP" id="MF_00072">
    <property type="entry name" value="Rel_fac_3"/>
    <property type="match status" value="1"/>
</dbReference>
<evidence type="ECO:0000256" key="5">
    <source>
        <dbReference type="ARBA" id="ARBA00022917"/>
    </source>
</evidence>
<dbReference type="SUPFAM" id="SSF54980">
    <property type="entry name" value="EF-G C-terminal domain-like"/>
    <property type="match status" value="1"/>
</dbReference>
<dbReference type="GO" id="GO:0005829">
    <property type="term" value="C:cytosol"/>
    <property type="evidence" value="ECO:0007669"/>
    <property type="project" value="TreeGrafter"/>
</dbReference>
<dbReference type="AlphaFoldDB" id="A0A4Q7P7H8"/>
<dbReference type="Gene3D" id="3.30.70.3280">
    <property type="entry name" value="Peptide chain release factor 3, domain III"/>
    <property type="match status" value="1"/>
</dbReference>
<dbReference type="Proteomes" id="UP000292209">
    <property type="component" value="Unassembled WGS sequence"/>
</dbReference>
<dbReference type="InterPro" id="IPR004548">
    <property type="entry name" value="PrfC"/>
</dbReference>
<protein>
    <recommendedName>
        <fullName evidence="7 8">Peptide chain release factor 3</fullName>
        <shortName evidence="8">RF-3</shortName>
    </recommendedName>
</protein>
<comment type="function">
    <text evidence="8">Increases the formation of ribosomal termination complexes and stimulates activities of RF-1 and RF-2. It binds guanine nucleotides and has strong preference for UGA stop codons. It may interact directly with the ribosome. The stimulation of RF-1 and RF-2 is significantly reduced by GTP and GDP, but not by GMP.</text>
</comment>
<dbReference type="GO" id="GO:0005525">
    <property type="term" value="F:GTP binding"/>
    <property type="evidence" value="ECO:0007669"/>
    <property type="project" value="UniProtKB-UniRule"/>
</dbReference>
<dbReference type="GO" id="GO:0006449">
    <property type="term" value="P:regulation of translational termination"/>
    <property type="evidence" value="ECO:0007669"/>
    <property type="project" value="UniProtKB-UniRule"/>
</dbReference>
<feature type="domain" description="Tr-type G" evidence="9">
    <location>
        <begin position="8"/>
        <end position="277"/>
    </location>
</feature>
<dbReference type="PROSITE" id="PS00301">
    <property type="entry name" value="G_TR_1"/>
    <property type="match status" value="1"/>
</dbReference>
<comment type="caution">
    <text evidence="8">Lacks conserved residue(s) required for the propagation of feature annotation.</text>
</comment>
<comment type="subcellular location">
    <subcellularLocation>
        <location evidence="1 8">Cytoplasm</location>
    </subcellularLocation>
</comment>
<dbReference type="InterPro" id="IPR041732">
    <property type="entry name" value="RF3_GTP-bd"/>
</dbReference>
<dbReference type="OrthoDB" id="9801591at2"/>
<dbReference type="Pfam" id="PF16658">
    <property type="entry name" value="RF3_C"/>
    <property type="match status" value="1"/>
</dbReference>
<dbReference type="Pfam" id="PF00009">
    <property type="entry name" value="GTP_EFTU"/>
    <property type="match status" value="1"/>
</dbReference>
<dbReference type="SUPFAM" id="SSF52540">
    <property type="entry name" value="P-loop containing nucleoside triphosphate hydrolases"/>
    <property type="match status" value="1"/>
</dbReference>
<evidence type="ECO:0000256" key="6">
    <source>
        <dbReference type="ARBA" id="ARBA00023134"/>
    </source>
</evidence>
<evidence type="ECO:0000256" key="8">
    <source>
        <dbReference type="HAMAP-Rule" id="MF_00072"/>
    </source>
</evidence>
<reference evidence="10 11" key="1">
    <citation type="submission" date="2019-02" db="EMBL/GenBank/DDBJ databases">
        <title>Genomic Encyclopedia of Archaeal and Bacterial Type Strains, Phase II (KMG-II): from individual species to whole genera.</title>
        <authorList>
            <person name="Goeker M."/>
        </authorList>
    </citation>
    <scope>NUCLEOTIDE SEQUENCE [LARGE SCALE GENOMIC DNA]</scope>
    <source>
        <strain evidence="10 11">DSM 21411</strain>
    </source>
</reference>
<keyword evidence="3 8" id="KW-0963">Cytoplasm</keyword>
<dbReference type="NCBIfam" id="TIGR00503">
    <property type="entry name" value="prfC"/>
    <property type="match status" value="1"/>
</dbReference>
<dbReference type="CDD" id="cd04169">
    <property type="entry name" value="RF3"/>
    <property type="match status" value="1"/>
</dbReference>
<dbReference type="Gene3D" id="3.40.50.300">
    <property type="entry name" value="P-loop containing nucleotide triphosphate hydrolases"/>
    <property type="match status" value="2"/>
</dbReference>
<dbReference type="GO" id="GO:0003924">
    <property type="term" value="F:GTPase activity"/>
    <property type="evidence" value="ECO:0007669"/>
    <property type="project" value="InterPro"/>
</dbReference>
<dbReference type="InterPro" id="IPR032090">
    <property type="entry name" value="RF3_C"/>
</dbReference>
<comment type="similarity">
    <text evidence="2 8">Belongs to the TRAFAC class translation factor GTPase superfamily. Classic translation factor GTPase family. PrfC subfamily.</text>
</comment>
<evidence type="ECO:0000313" key="10">
    <source>
        <dbReference type="EMBL" id="RZS95995.1"/>
    </source>
</evidence>
<dbReference type="InterPro" id="IPR027417">
    <property type="entry name" value="P-loop_NTPase"/>
</dbReference>
<evidence type="ECO:0000256" key="3">
    <source>
        <dbReference type="ARBA" id="ARBA00022490"/>
    </source>
</evidence>
<evidence type="ECO:0000313" key="11">
    <source>
        <dbReference type="Proteomes" id="UP000292209"/>
    </source>
</evidence>
<keyword evidence="4 8" id="KW-0547">Nucleotide-binding</keyword>
<dbReference type="InterPro" id="IPR000795">
    <property type="entry name" value="T_Tr_GTP-bd_dom"/>
</dbReference>
<dbReference type="PROSITE" id="PS51722">
    <property type="entry name" value="G_TR_2"/>
    <property type="match status" value="1"/>
</dbReference>
<comment type="caution">
    <text evidence="10">The sequence shown here is derived from an EMBL/GenBank/DDBJ whole genome shotgun (WGS) entry which is preliminary data.</text>
</comment>
<dbReference type="EMBL" id="SGXG01000001">
    <property type="protein sequence ID" value="RZS95995.1"/>
    <property type="molecule type" value="Genomic_DNA"/>
</dbReference>
<dbReference type="InterPro" id="IPR005225">
    <property type="entry name" value="Small_GTP-bd"/>
</dbReference>
<dbReference type="NCBIfam" id="NF001964">
    <property type="entry name" value="PRK00741.1"/>
    <property type="match status" value="1"/>
</dbReference>
<name>A0A4Q7P7H8_9BACT</name>
<sequence length="526" mass="60062">MSLAEEIKKRKTFAIIAHPDAGKTTLTEKLLLFGGAIQTAGAVKSNKIDVATKSDWMEIEKQRGISVATSVMGFEYKGTKINLLDTPGHQDFAEDTYRTLTAVDSVIMVIDCVKGVEIQTEKLMEVCRMRNTPVICFINKLDREGRDPYDLLDEVEEKLNIKVRPLSWPIGMGKGFKGVYNLYEKKLNLFTPSQRKLSDDRVVIEDLHDGQLDKLIGESAANQLREDVELIEGVYPDFDVQEYLEGKVAPVFFGSAVNNFGVNEMLDTFIRIAPSPKSRFTEEREVKPEEPKFSGFIFKIHANMDPNHRNRIAFLRIVSGKFERNKPYNHVRGPKPLRFSNVTQFMAQDREIVDEAFPGDIVGLYDTGNLKIGDTLTDGENMTFKGIPSFSPEIFKEVINKDAMKTKQLEKGLKQLMEEGVAQYFTYEMGNRKVVGTVGQLQFEVIQFRLKHEYNASVEFAPMNLYKACWISSNDKKQLDEFVRSKSRHIARDKDGKLVFMAESKAWLQMVQDNYPEIEFHFTSEF</sequence>
<evidence type="ECO:0000259" key="9">
    <source>
        <dbReference type="PROSITE" id="PS51722"/>
    </source>
</evidence>
<dbReference type="InterPro" id="IPR035647">
    <property type="entry name" value="EFG_III/V"/>
</dbReference>
<keyword evidence="5 8" id="KW-0648">Protein biosynthesis</keyword>
<keyword evidence="6 8" id="KW-0342">GTP-binding</keyword>
<dbReference type="FunFam" id="3.40.50.300:FF:000542">
    <property type="entry name" value="Peptide chain release factor 3"/>
    <property type="match status" value="1"/>
</dbReference>
<dbReference type="PRINTS" id="PR00315">
    <property type="entry name" value="ELONGATNFCT"/>
</dbReference>
<dbReference type="InterPro" id="IPR053905">
    <property type="entry name" value="EF-G-like_DII"/>
</dbReference>
<dbReference type="InterPro" id="IPR038467">
    <property type="entry name" value="RF3_dom_3_sf"/>
</dbReference>
<gene>
    <name evidence="8" type="primary">prfC</name>
    <name evidence="10" type="ORF">BC751_1549</name>
</gene>
<dbReference type="NCBIfam" id="TIGR00231">
    <property type="entry name" value="small_GTP"/>
    <property type="match status" value="1"/>
</dbReference>
<evidence type="ECO:0000256" key="4">
    <source>
        <dbReference type="ARBA" id="ARBA00022741"/>
    </source>
</evidence>
<evidence type="ECO:0000256" key="2">
    <source>
        <dbReference type="ARBA" id="ARBA00009978"/>
    </source>
</evidence>
<dbReference type="RefSeq" id="WP_130275013.1">
    <property type="nucleotide sequence ID" value="NZ_SGXG01000001.1"/>
</dbReference>